<sequence length="123" mass="14024">MNPDTKQRPATLPSLGQYLASIREDRGMKLREVESATKREVSNAYLSQIENGKIKKPSPNVLHSLAVVYKINYEQLMTMAGYAVTSKTQKTHHPARNSFTELNLTPEEDAKLLEYLRFLRSTK</sequence>
<comment type="caution">
    <text evidence="2">The sequence shown here is derived from an EMBL/GenBank/DDBJ whole genome shotgun (WGS) entry which is preliminary data.</text>
</comment>
<reference evidence="2 3" key="1">
    <citation type="submission" date="2020-08" db="EMBL/GenBank/DDBJ databases">
        <title>Genomic Encyclopedia of Type Strains, Phase IV (KMG-V): Genome sequencing to study the core and pangenomes of soil and plant-associated prokaryotes.</title>
        <authorList>
            <person name="Whitman W."/>
        </authorList>
    </citation>
    <scope>NUCLEOTIDE SEQUENCE [LARGE SCALE GENOMIC DNA]</scope>
    <source>
        <strain evidence="2 3">SEMIA 492</strain>
    </source>
</reference>
<dbReference type="SMART" id="SM00530">
    <property type="entry name" value="HTH_XRE"/>
    <property type="match status" value="1"/>
</dbReference>
<dbReference type="PROSITE" id="PS50943">
    <property type="entry name" value="HTH_CROC1"/>
    <property type="match status" value="1"/>
</dbReference>
<dbReference type="CDD" id="cd00093">
    <property type="entry name" value="HTH_XRE"/>
    <property type="match status" value="1"/>
</dbReference>
<dbReference type="Pfam" id="PF13560">
    <property type="entry name" value="HTH_31"/>
    <property type="match status" value="1"/>
</dbReference>
<dbReference type="AlphaFoldDB" id="A0A7W6ZZU3"/>
<organism evidence="2 3">
    <name type="scientific">Rhizobium leucaenae</name>
    <dbReference type="NCBI Taxonomy" id="29450"/>
    <lineage>
        <taxon>Bacteria</taxon>
        <taxon>Pseudomonadati</taxon>
        <taxon>Pseudomonadota</taxon>
        <taxon>Alphaproteobacteria</taxon>
        <taxon>Hyphomicrobiales</taxon>
        <taxon>Rhizobiaceae</taxon>
        <taxon>Rhizobium/Agrobacterium group</taxon>
        <taxon>Rhizobium</taxon>
    </lineage>
</organism>
<dbReference type="Gene3D" id="1.10.260.40">
    <property type="entry name" value="lambda repressor-like DNA-binding domains"/>
    <property type="match status" value="1"/>
</dbReference>
<proteinExistence type="predicted"/>
<dbReference type="SUPFAM" id="SSF47413">
    <property type="entry name" value="lambda repressor-like DNA-binding domains"/>
    <property type="match status" value="1"/>
</dbReference>
<evidence type="ECO:0000313" key="2">
    <source>
        <dbReference type="EMBL" id="MBB4571791.1"/>
    </source>
</evidence>
<dbReference type="OrthoDB" id="9809730at2"/>
<dbReference type="Proteomes" id="UP000543836">
    <property type="component" value="Unassembled WGS sequence"/>
</dbReference>
<dbReference type="EMBL" id="JACIIG010000042">
    <property type="protein sequence ID" value="MBB4571791.1"/>
    <property type="molecule type" value="Genomic_DNA"/>
</dbReference>
<dbReference type="GO" id="GO:0003677">
    <property type="term" value="F:DNA binding"/>
    <property type="evidence" value="ECO:0007669"/>
    <property type="project" value="InterPro"/>
</dbReference>
<gene>
    <name evidence="2" type="ORF">GGE60_005961</name>
</gene>
<dbReference type="InterPro" id="IPR010982">
    <property type="entry name" value="Lambda_DNA-bd_dom_sf"/>
</dbReference>
<feature type="domain" description="HTH cro/C1-type" evidence="1">
    <location>
        <begin position="19"/>
        <end position="76"/>
    </location>
</feature>
<dbReference type="RefSeq" id="WP_065091813.1">
    <property type="nucleotide sequence ID" value="NZ_JACIIG010000042.1"/>
</dbReference>
<accession>A0A7W6ZZU3</accession>
<name>A0A7W6ZZU3_9HYPH</name>
<evidence type="ECO:0000259" key="1">
    <source>
        <dbReference type="PROSITE" id="PS50943"/>
    </source>
</evidence>
<keyword evidence="3" id="KW-1185">Reference proteome</keyword>
<evidence type="ECO:0000313" key="3">
    <source>
        <dbReference type="Proteomes" id="UP000543836"/>
    </source>
</evidence>
<dbReference type="InterPro" id="IPR001387">
    <property type="entry name" value="Cro/C1-type_HTH"/>
</dbReference>
<protein>
    <submittedName>
        <fullName evidence="2">Transcriptional regulator with XRE-family HTH domain</fullName>
    </submittedName>
</protein>